<keyword evidence="7" id="KW-1185">Reference proteome</keyword>
<gene>
    <name evidence="6" type="primary">oxyR_4</name>
    <name evidence="6" type="ORF">PIGHUM_03908</name>
</gene>
<dbReference type="SUPFAM" id="SSF53850">
    <property type="entry name" value="Periplasmic binding protein-like II"/>
    <property type="match status" value="1"/>
</dbReference>
<dbReference type="InterPro" id="IPR000847">
    <property type="entry name" value="LysR_HTH_N"/>
</dbReference>
<evidence type="ECO:0000256" key="1">
    <source>
        <dbReference type="ARBA" id="ARBA00009437"/>
    </source>
</evidence>
<dbReference type="GO" id="GO:0003677">
    <property type="term" value="F:DNA binding"/>
    <property type="evidence" value="ECO:0007669"/>
    <property type="project" value="UniProtKB-KW"/>
</dbReference>
<dbReference type="InterPro" id="IPR005119">
    <property type="entry name" value="LysR_subst-bd"/>
</dbReference>
<accession>A0A3P4B803</accession>
<evidence type="ECO:0000256" key="4">
    <source>
        <dbReference type="ARBA" id="ARBA00023163"/>
    </source>
</evidence>
<protein>
    <submittedName>
        <fullName evidence="6">Hydrogen peroxide-inducible genes activator</fullName>
    </submittedName>
</protein>
<dbReference type="EMBL" id="UWPJ01000030">
    <property type="protein sequence ID" value="VCU71818.1"/>
    <property type="molecule type" value="Genomic_DNA"/>
</dbReference>
<dbReference type="OrthoDB" id="646694at2"/>
<comment type="similarity">
    <text evidence="1">Belongs to the LysR transcriptional regulatory family.</text>
</comment>
<evidence type="ECO:0000256" key="3">
    <source>
        <dbReference type="ARBA" id="ARBA00023125"/>
    </source>
</evidence>
<keyword evidence="2" id="KW-0805">Transcription regulation</keyword>
<sequence>MLELRHLRYFIALARQQNFTRAARDLHIAQPALSMQIRQLEEHLRTTLVERGKRSVQLTDAGRTFLRRAEKVLSEIRLAEAEMLHLNNFQGGRLLVGALPLLGEFFFKEIFLSFSNTYPNVDFSYIEQSNEKLCAALHERELDAAFIDIALCPPETLRGLTVIELFRADAVVLMAPVHRLAGRKAVGAPDLVGERLIRFSEGSTVRHAAMKEFCRERGIDIPVSYQAGQIRLVRQLVAQGMGVAVMPSWIVRTDGPPVAAAKLVAPATDFRVAIAWVETNIEPRTLAFSALMQEQIVPAAAGLQSA</sequence>
<feature type="domain" description="HTH lysR-type" evidence="5">
    <location>
        <begin position="2"/>
        <end position="59"/>
    </location>
</feature>
<dbReference type="GO" id="GO:0003700">
    <property type="term" value="F:DNA-binding transcription factor activity"/>
    <property type="evidence" value="ECO:0007669"/>
    <property type="project" value="InterPro"/>
</dbReference>
<keyword evidence="3" id="KW-0238">DNA-binding</keyword>
<dbReference type="Proteomes" id="UP000277294">
    <property type="component" value="Unassembled WGS sequence"/>
</dbReference>
<dbReference type="FunFam" id="1.10.10.10:FF:000001">
    <property type="entry name" value="LysR family transcriptional regulator"/>
    <property type="match status" value="1"/>
</dbReference>
<name>A0A3P4B803_9BURK</name>
<dbReference type="PANTHER" id="PTHR30419">
    <property type="entry name" value="HTH-TYPE TRANSCRIPTIONAL REGULATOR YBHD"/>
    <property type="match status" value="1"/>
</dbReference>
<dbReference type="Gene3D" id="1.10.10.10">
    <property type="entry name" value="Winged helix-like DNA-binding domain superfamily/Winged helix DNA-binding domain"/>
    <property type="match status" value="1"/>
</dbReference>
<dbReference type="Pfam" id="PF03466">
    <property type="entry name" value="LysR_substrate"/>
    <property type="match status" value="1"/>
</dbReference>
<dbReference type="CDD" id="cd05466">
    <property type="entry name" value="PBP2_LTTR_substrate"/>
    <property type="match status" value="1"/>
</dbReference>
<dbReference type="SUPFAM" id="SSF46785">
    <property type="entry name" value="Winged helix' DNA-binding domain"/>
    <property type="match status" value="1"/>
</dbReference>
<dbReference type="GO" id="GO:0005829">
    <property type="term" value="C:cytosol"/>
    <property type="evidence" value="ECO:0007669"/>
    <property type="project" value="TreeGrafter"/>
</dbReference>
<proteinExistence type="inferred from homology"/>
<dbReference type="Pfam" id="PF00126">
    <property type="entry name" value="HTH_1"/>
    <property type="match status" value="1"/>
</dbReference>
<evidence type="ECO:0000259" key="5">
    <source>
        <dbReference type="PROSITE" id="PS50931"/>
    </source>
</evidence>
<organism evidence="6 7">
    <name type="scientific">Pigmentiphaga humi</name>
    <dbReference type="NCBI Taxonomy" id="2478468"/>
    <lineage>
        <taxon>Bacteria</taxon>
        <taxon>Pseudomonadati</taxon>
        <taxon>Pseudomonadota</taxon>
        <taxon>Betaproteobacteria</taxon>
        <taxon>Burkholderiales</taxon>
        <taxon>Alcaligenaceae</taxon>
        <taxon>Pigmentiphaga</taxon>
    </lineage>
</organism>
<dbReference type="InterPro" id="IPR050950">
    <property type="entry name" value="HTH-type_LysR_regulators"/>
</dbReference>
<evidence type="ECO:0000256" key="2">
    <source>
        <dbReference type="ARBA" id="ARBA00023015"/>
    </source>
</evidence>
<dbReference type="PROSITE" id="PS50931">
    <property type="entry name" value="HTH_LYSR"/>
    <property type="match status" value="1"/>
</dbReference>
<evidence type="ECO:0000313" key="6">
    <source>
        <dbReference type="EMBL" id="VCU71818.1"/>
    </source>
</evidence>
<dbReference type="InterPro" id="IPR036388">
    <property type="entry name" value="WH-like_DNA-bd_sf"/>
</dbReference>
<dbReference type="InterPro" id="IPR036390">
    <property type="entry name" value="WH_DNA-bd_sf"/>
</dbReference>
<evidence type="ECO:0000313" key="7">
    <source>
        <dbReference type="Proteomes" id="UP000277294"/>
    </source>
</evidence>
<dbReference type="AlphaFoldDB" id="A0A3P4B803"/>
<dbReference type="RefSeq" id="WP_160142361.1">
    <property type="nucleotide sequence ID" value="NZ_UWPJ01000030.1"/>
</dbReference>
<keyword evidence="4" id="KW-0804">Transcription</keyword>
<dbReference type="PRINTS" id="PR00039">
    <property type="entry name" value="HTHLYSR"/>
</dbReference>
<dbReference type="Gene3D" id="3.40.190.10">
    <property type="entry name" value="Periplasmic binding protein-like II"/>
    <property type="match status" value="2"/>
</dbReference>
<reference evidence="6 7" key="1">
    <citation type="submission" date="2018-10" db="EMBL/GenBank/DDBJ databases">
        <authorList>
            <person name="Criscuolo A."/>
        </authorList>
    </citation>
    <scope>NUCLEOTIDE SEQUENCE [LARGE SCALE GENOMIC DNA]</scope>
    <source>
        <strain evidence="6">DnA1</strain>
    </source>
</reference>